<organism evidence="6 7">
    <name type="scientific">Horticoccus luteus</name>
    <dbReference type="NCBI Taxonomy" id="2862869"/>
    <lineage>
        <taxon>Bacteria</taxon>
        <taxon>Pseudomonadati</taxon>
        <taxon>Verrucomicrobiota</taxon>
        <taxon>Opitutia</taxon>
        <taxon>Opitutales</taxon>
        <taxon>Opitutaceae</taxon>
        <taxon>Horticoccus</taxon>
    </lineage>
</organism>
<dbReference type="InterPro" id="IPR009057">
    <property type="entry name" value="Homeodomain-like_sf"/>
</dbReference>
<dbReference type="SMART" id="SM00342">
    <property type="entry name" value="HTH_ARAC"/>
    <property type="match status" value="1"/>
</dbReference>
<evidence type="ECO:0000313" key="7">
    <source>
        <dbReference type="Proteomes" id="UP000825051"/>
    </source>
</evidence>
<dbReference type="KEGG" id="ole:K0B96_14015"/>
<dbReference type="InterPro" id="IPR018062">
    <property type="entry name" value="HTH_AraC-typ_CS"/>
</dbReference>
<gene>
    <name evidence="6" type="ORF">K0B96_14015</name>
</gene>
<evidence type="ECO:0000313" key="6">
    <source>
        <dbReference type="EMBL" id="QYM78402.1"/>
    </source>
</evidence>
<keyword evidence="1" id="KW-0805">Transcription regulation</keyword>
<keyword evidence="4" id="KW-0804">Transcription</keyword>
<dbReference type="GO" id="GO:0003700">
    <property type="term" value="F:DNA-binding transcription factor activity"/>
    <property type="evidence" value="ECO:0007669"/>
    <property type="project" value="InterPro"/>
</dbReference>
<dbReference type="PRINTS" id="PR00032">
    <property type="entry name" value="HTHARAC"/>
</dbReference>
<name>A0A8F9TUM9_9BACT</name>
<proteinExistence type="predicted"/>
<dbReference type="GO" id="GO:0043565">
    <property type="term" value="F:sequence-specific DNA binding"/>
    <property type="evidence" value="ECO:0007669"/>
    <property type="project" value="InterPro"/>
</dbReference>
<dbReference type="InterPro" id="IPR050204">
    <property type="entry name" value="AraC_XylS_family_regulators"/>
</dbReference>
<dbReference type="Pfam" id="PF12833">
    <property type="entry name" value="HTH_18"/>
    <property type="match status" value="1"/>
</dbReference>
<dbReference type="PANTHER" id="PTHR46796:SF6">
    <property type="entry name" value="ARAC SUBFAMILY"/>
    <property type="match status" value="1"/>
</dbReference>
<dbReference type="PROSITE" id="PS00041">
    <property type="entry name" value="HTH_ARAC_FAMILY_1"/>
    <property type="match status" value="1"/>
</dbReference>
<dbReference type="InterPro" id="IPR037923">
    <property type="entry name" value="HTH-like"/>
</dbReference>
<dbReference type="InterPro" id="IPR020449">
    <property type="entry name" value="Tscrpt_reg_AraC-type_HTH"/>
</dbReference>
<dbReference type="PANTHER" id="PTHR46796">
    <property type="entry name" value="HTH-TYPE TRANSCRIPTIONAL ACTIVATOR RHAS-RELATED"/>
    <property type="match status" value="1"/>
</dbReference>
<dbReference type="SUPFAM" id="SSF46689">
    <property type="entry name" value="Homeodomain-like"/>
    <property type="match status" value="1"/>
</dbReference>
<evidence type="ECO:0000256" key="3">
    <source>
        <dbReference type="ARBA" id="ARBA00023159"/>
    </source>
</evidence>
<sequence>MQLSATRPLNVEPLAINADIAPHDHDYYEICLMVRGRVEHEVAAGRQRLRPGSVVVVPPGGVHAFWSAKDVQVINVYYLAEWLAAGLSAHGSERGLVPLFLAQALFRREWATRPTVFELGASTAAAVTVELTEIREELAASCPSPLFVRTAFLKLLVRLARAAAVPGDEFSTAVRAVLNDIDAVVEHNGRFDLPSVLRTWPVSADHASRLFREATGFSPLEYYQRRRVQQASARLLDGSRTVTEVALALGFADAAHFSRAFSKYAGLTPRAYRQKYGVGGKRT</sequence>
<feature type="domain" description="HTH araC/xylS-type" evidence="5">
    <location>
        <begin position="175"/>
        <end position="275"/>
    </location>
</feature>
<reference evidence="6" key="1">
    <citation type="submission" date="2021-08" db="EMBL/GenBank/DDBJ databases">
        <title>Genome of a novel bacterium of the phylum Verrucomicrobia, Oleiharenicola sp. KSB-15.</title>
        <authorList>
            <person name="Chung J.-H."/>
            <person name="Ahn J.-H."/>
            <person name="Yoon Y."/>
            <person name="Kim D.-Y."/>
            <person name="An S.-H."/>
            <person name="Park I."/>
            <person name="Yeon J."/>
        </authorList>
    </citation>
    <scope>NUCLEOTIDE SEQUENCE</scope>
    <source>
        <strain evidence="6">KSB-15</strain>
    </source>
</reference>
<evidence type="ECO:0000256" key="2">
    <source>
        <dbReference type="ARBA" id="ARBA00023125"/>
    </source>
</evidence>
<dbReference type="Gene3D" id="2.60.120.10">
    <property type="entry name" value="Jelly Rolls"/>
    <property type="match status" value="1"/>
</dbReference>
<accession>A0A8F9TUM9</accession>
<dbReference type="AlphaFoldDB" id="A0A8F9TUM9"/>
<keyword evidence="3" id="KW-0010">Activator</keyword>
<dbReference type="EMBL" id="CP080507">
    <property type="protein sequence ID" value="QYM78402.1"/>
    <property type="molecule type" value="Genomic_DNA"/>
</dbReference>
<dbReference type="Gene3D" id="1.10.10.60">
    <property type="entry name" value="Homeodomain-like"/>
    <property type="match status" value="2"/>
</dbReference>
<dbReference type="Pfam" id="PF02311">
    <property type="entry name" value="AraC_binding"/>
    <property type="match status" value="1"/>
</dbReference>
<keyword evidence="7" id="KW-1185">Reference proteome</keyword>
<keyword evidence="2" id="KW-0238">DNA-binding</keyword>
<dbReference type="SUPFAM" id="SSF51215">
    <property type="entry name" value="Regulatory protein AraC"/>
    <property type="match status" value="1"/>
</dbReference>
<evidence type="ECO:0000259" key="5">
    <source>
        <dbReference type="PROSITE" id="PS01124"/>
    </source>
</evidence>
<evidence type="ECO:0000256" key="1">
    <source>
        <dbReference type="ARBA" id="ARBA00023015"/>
    </source>
</evidence>
<dbReference type="Proteomes" id="UP000825051">
    <property type="component" value="Chromosome"/>
</dbReference>
<dbReference type="InterPro" id="IPR003313">
    <property type="entry name" value="AraC-bd"/>
</dbReference>
<dbReference type="RefSeq" id="WP_220161506.1">
    <property type="nucleotide sequence ID" value="NZ_CP080507.1"/>
</dbReference>
<dbReference type="InterPro" id="IPR018060">
    <property type="entry name" value="HTH_AraC"/>
</dbReference>
<dbReference type="PROSITE" id="PS01124">
    <property type="entry name" value="HTH_ARAC_FAMILY_2"/>
    <property type="match status" value="1"/>
</dbReference>
<evidence type="ECO:0000256" key="4">
    <source>
        <dbReference type="ARBA" id="ARBA00023163"/>
    </source>
</evidence>
<dbReference type="InterPro" id="IPR014710">
    <property type="entry name" value="RmlC-like_jellyroll"/>
</dbReference>
<protein>
    <submittedName>
        <fullName evidence="6">Helix-turn-helix transcriptional regulator</fullName>
    </submittedName>
</protein>